<dbReference type="InterPro" id="IPR027417">
    <property type="entry name" value="P-loop_NTPase"/>
</dbReference>
<feature type="compositionally biased region" description="Low complexity" evidence="1">
    <location>
        <begin position="23"/>
        <end position="39"/>
    </location>
</feature>
<dbReference type="OrthoDB" id="5186at2759"/>
<reference evidence="3" key="1">
    <citation type="submission" date="2021-02" db="EMBL/GenBank/DDBJ databases">
        <authorList>
            <person name="Dougan E. K."/>
            <person name="Rhodes N."/>
            <person name="Thang M."/>
            <person name="Chan C."/>
        </authorList>
    </citation>
    <scope>NUCLEOTIDE SEQUENCE</scope>
</reference>
<evidence type="ECO:0000313" key="3">
    <source>
        <dbReference type="EMBL" id="CAE7027981.1"/>
    </source>
</evidence>
<dbReference type="PANTHER" id="PTHR21610">
    <property type="entry name" value="VON WILLEBRAND FACTOR A DOMAIN-CONTAINING PROTEIN 8"/>
    <property type="match status" value="1"/>
</dbReference>
<comment type="caution">
    <text evidence="3">The sequence shown here is derived from an EMBL/GenBank/DDBJ whole genome shotgun (WGS) entry which is preliminary data.</text>
</comment>
<feature type="domain" description="VWFA" evidence="2">
    <location>
        <begin position="1372"/>
        <end position="1555"/>
    </location>
</feature>
<dbReference type="Gene3D" id="3.40.50.410">
    <property type="entry name" value="von Willebrand factor, type A domain"/>
    <property type="match status" value="1"/>
</dbReference>
<evidence type="ECO:0000256" key="1">
    <source>
        <dbReference type="SAM" id="MobiDB-lite"/>
    </source>
</evidence>
<feature type="region of interest" description="Disordered" evidence="1">
    <location>
        <begin position="1154"/>
        <end position="1245"/>
    </location>
</feature>
<feature type="compositionally biased region" description="Basic and acidic residues" evidence="1">
    <location>
        <begin position="1158"/>
        <end position="1178"/>
    </location>
</feature>
<organism evidence="3 4">
    <name type="scientific">Symbiodinium natans</name>
    <dbReference type="NCBI Taxonomy" id="878477"/>
    <lineage>
        <taxon>Eukaryota</taxon>
        <taxon>Sar</taxon>
        <taxon>Alveolata</taxon>
        <taxon>Dinophyceae</taxon>
        <taxon>Suessiales</taxon>
        <taxon>Symbiodiniaceae</taxon>
        <taxon>Symbiodinium</taxon>
    </lineage>
</organism>
<dbReference type="GO" id="GO:0005737">
    <property type="term" value="C:cytoplasm"/>
    <property type="evidence" value="ECO:0007669"/>
    <property type="project" value="TreeGrafter"/>
</dbReference>
<feature type="region of interest" description="Disordered" evidence="1">
    <location>
        <begin position="755"/>
        <end position="779"/>
    </location>
</feature>
<feature type="compositionally biased region" description="Acidic residues" evidence="1">
    <location>
        <begin position="1180"/>
        <end position="1190"/>
    </location>
</feature>
<gene>
    <name evidence="3" type="ORF">SNAT2548_LOCUS3374</name>
</gene>
<dbReference type="FunFam" id="3.40.50.300:FF:000587">
    <property type="entry name" value="von Willebrand factor A domain containing 8"/>
    <property type="match status" value="1"/>
</dbReference>
<dbReference type="GO" id="GO:0016887">
    <property type="term" value="F:ATP hydrolysis activity"/>
    <property type="evidence" value="ECO:0007669"/>
    <property type="project" value="InterPro"/>
</dbReference>
<name>A0A812IAE7_9DINO</name>
<dbReference type="InterPro" id="IPR002035">
    <property type="entry name" value="VWF_A"/>
</dbReference>
<protein>
    <recommendedName>
        <fullName evidence="2">VWFA domain-containing protein</fullName>
    </recommendedName>
</protein>
<dbReference type="Pfam" id="PF07728">
    <property type="entry name" value="AAA_5"/>
    <property type="match status" value="3"/>
</dbReference>
<feature type="region of interest" description="Disordered" evidence="1">
    <location>
        <begin position="1"/>
        <end position="131"/>
    </location>
</feature>
<dbReference type="PANTHER" id="PTHR21610:SF9">
    <property type="entry name" value="VON WILLEBRAND FACTOR A DOMAIN-CONTAINING PROTEIN 8"/>
    <property type="match status" value="1"/>
</dbReference>
<keyword evidence="4" id="KW-1185">Reference proteome</keyword>
<dbReference type="InterPro" id="IPR003593">
    <property type="entry name" value="AAA+_ATPase"/>
</dbReference>
<dbReference type="SUPFAM" id="SSF53300">
    <property type="entry name" value="vWA-like"/>
    <property type="match status" value="1"/>
</dbReference>
<dbReference type="InterPro" id="IPR036465">
    <property type="entry name" value="vWFA_dom_sf"/>
</dbReference>
<dbReference type="InterPro" id="IPR011704">
    <property type="entry name" value="ATPase_dyneun-rel_AAA"/>
</dbReference>
<dbReference type="Proteomes" id="UP000604046">
    <property type="component" value="Unassembled WGS sequence"/>
</dbReference>
<dbReference type="SUPFAM" id="SSF52540">
    <property type="entry name" value="P-loop containing nucleoside triphosphate hydrolases"/>
    <property type="match status" value="2"/>
</dbReference>
<accession>A0A812IAE7</accession>
<dbReference type="InterPro" id="IPR039891">
    <property type="entry name" value="VWA8"/>
</dbReference>
<dbReference type="EMBL" id="CAJNDS010000205">
    <property type="protein sequence ID" value="CAE7027981.1"/>
    <property type="molecule type" value="Genomic_DNA"/>
</dbReference>
<dbReference type="PROSITE" id="PS50234">
    <property type="entry name" value="VWFA"/>
    <property type="match status" value="1"/>
</dbReference>
<dbReference type="GO" id="GO:0005524">
    <property type="term" value="F:ATP binding"/>
    <property type="evidence" value="ECO:0007669"/>
    <property type="project" value="InterPro"/>
</dbReference>
<dbReference type="Gene3D" id="3.40.50.300">
    <property type="entry name" value="P-loop containing nucleotide triphosphate hydrolases"/>
    <property type="match status" value="3"/>
</dbReference>
<evidence type="ECO:0000259" key="2">
    <source>
        <dbReference type="PROSITE" id="PS50234"/>
    </source>
</evidence>
<feature type="compositionally biased region" description="Gly residues" evidence="1">
    <location>
        <begin position="1227"/>
        <end position="1244"/>
    </location>
</feature>
<dbReference type="SMART" id="SM00327">
    <property type="entry name" value="VWA"/>
    <property type="match status" value="1"/>
</dbReference>
<evidence type="ECO:0000313" key="4">
    <source>
        <dbReference type="Proteomes" id="UP000604046"/>
    </source>
</evidence>
<sequence length="1565" mass="172789">MFDFDELDESLPASRGGPSASGPTVPATVPRTVPTVPTATPAPTPAPDAVAPPKSGGPPSLESLIDDATSSDEADVAEVPAVELAPSTTRTAEPAEAIATSRPAAAAGPMSSTSRVPTLGPPRLARRLQVPSVPSVRGSMLPADDDLLQWMAQKSYLGQDMFLVGDPGPHLRNAALRFAAQTGREVEYIGITRDTTEADLKQRREILDGQLVFHNAPAVEAALKGRLLILEGVQKAERNVLPLLNNLLENREMSLEDGSFLMAPGREAEIRAASGGRCLLPVSKKFLVLAIGLPVPTYPGTALDPPLRSRFAARRVRGDQGMELARGDAATKKLTAVVALWRSEDSKKQQIRLPRFPEFGLVSVMKLLKLFPSLPDAAALHSAFPWTVLQLSSAQRAAVQSALKLHNVELPGTDRQVYSLKSIEKLPADCCARLVFQMPGQSDPSVVCPCGGWPARHEQTLARLAPAQRALLSQLLRDHAAGMDLCIVGERGVGKTVLSRAFAEVLGYRTYNIFCFKDMTARDLTLRRSTDDSGNTIWQPSPLIQAAMEGGLAVLDGIHRLTPGALAGALGRLLCDRAAALPDGTKLVPEEQWHQWLDQGWSAATLLGAGFRPVHHAFRVVATAETPQGKERSWLDDELLTLFHFTEVKPLPAAQQAKLVTQVCGLSVEHPVLNGLMAYGKALRTAAKSDASLQPLLLSMRQLLHVARRCQARPKDVTEAVRAALSGYVNFLPPLSKQTVLRIMREAMKGAGVQVDLESPEELREAKRKSQQAEERGQRLKALEEPAIGLRFMPDRRTEQHIHEETEKLLEEKAADRSRQRAEVMRLAKDGLRTGRSSRLALELREHEVRLGDVSCKRGQPQRPELVPSTLFVDIPQHLMALRSMMIDWLLQRHLLLIGNQGVGKNKLADRFLSMLQLEREYLQLHRDTTVQSLTIQPMLQNGVVVYQDSPLVSAVRYGRVLVVDEADKAPLEVVCILKSLAEDGEFTLGDGRTIMKPERMPEQLSQLNDPDFLPIAEGFRMIVLANRPGYPFLGNDFYRECGDVFASHAIDNPDVTSEVELLRSYGPSVPQEQLVRLLGLFAELRRLVEEGLLSYPYSTRELVRVVRHLESFPDYPVEEVFADIFEFDWHDSKLRETLSGVLSGCGFKFDPTAKSVKHGDPNKRLPKDFKSAKHYDSGENAENDGEGFDPGDVGTRDYDDATDQSGKRHAPRAGNWDGRQHIGEGPWDGGSGGTGTAGIGGRAGPYRLDVGQDLVMLTEEQKKEVSEEWHKKAQQMADEAYAHRLSELKMSAHDETEYRRLLQSVEAQISAFRLVLQSHEAKERERSWQKQQTQGELDEMRLVDGIAGARNIYRRRAEAEERGGDQLLPKRVKFVMDCSGSMYTFNRIDQRLQRLMEAAIFIFESFSGFEAKYEYAMVGHSGTGAEAESLVAWGKPPKSAKEQLAIVKQMAAHAQYSHSGDHTLEATDRAIKDVLRKSADEYYVFVVSDADLARYGISPATWNKILMQDQRVNAYVILISSNTDEAETIKSGLTPGHGFVCDDNDLLAVTFKQVFSATMLRNRT</sequence>
<dbReference type="SMART" id="SM00382">
    <property type="entry name" value="AAA"/>
    <property type="match status" value="2"/>
</dbReference>
<proteinExistence type="predicted"/>